<dbReference type="EMBL" id="JABBGJ010000001">
    <property type="protein sequence ID" value="NML96573.1"/>
    <property type="molecule type" value="Genomic_DNA"/>
</dbReference>
<evidence type="ECO:0000313" key="3">
    <source>
        <dbReference type="EMBL" id="NML96573.1"/>
    </source>
</evidence>
<dbReference type="GO" id="GO:0000287">
    <property type="term" value="F:magnesium ion binding"/>
    <property type="evidence" value="ECO:0007669"/>
    <property type="project" value="InterPro"/>
</dbReference>
<dbReference type="GO" id="GO:0044281">
    <property type="term" value="P:small molecule metabolic process"/>
    <property type="evidence" value="ECO:0007669"/>
    <property type="project" value="UniProtKB-ARBA"/>
</dbReference>
<dbReference type="GO" id="GO:0030976">
    <property type="term" value="F:thiamine pyrophosphate binding"/>
    <property type="evidence" value="ECO:0007669"/>
    <property type="project" value="InterPro"/>
</dbReference>
<feature type="domain" description="Thiamine pyrophosphate enzyme TPP-binding" evidence="2">
    <location>
        <begin position="18"/>
        <end position="107"/>
    </location>
</feature>
<reference evidence="3 4" key="1">
    <citation type="submission" date="2020-04" db="EMBL/GenBank/DDBJ databases">
        <title>Paraburkholderia sp. RP-4-7 isolated from soil.</title>
        <authorList>
            <person name="Dahal R.H."/>
        </authorList>
    </citation>
    <scope>NUCLEOTIDE SEQUENCE [LARGE SCALE GENOMIC DNA]</scope>
    <source>
        <strain evidence="3 4">RP-4-7</strain>
    </source>
</reference>
<dbReference type="GO" id="GO:0003824">
    <property type="term" value="F:catalytic activity"/>
    <property type="evidence" value="ECO:0007669"/>
    <property type="project" value="InterPro"/>
</dbReference>
<keyword evidence="1" id="KW-0786">Thiamine pyrophosphate</keyword>
<organism evidence="3 4">
    <name type="scientific">Paraburkholderia polaris</name>
    <dbReference type="NCBI Taxonomy" id="2728848"/>
    <lineage>
        <taxon>Bacteria</taxon>
        <taxon>Pseudomonadati</taxon>
        <taxon>Pseudomonadota</taxon>
        <taxon>Betaproteobacteria</taxon>
        <taxon>Burkholderiales</taxon>
        <taxon>Burkholderiaceae</taxon>
        <taxon>Paraburkholderia</taxon>
    </lineage>
</organism>
<dbReference type="AlphaFoldDB" id="A0A848IAM9"/>
<dbReference type="PANTHER" id="PTHR42981">
    <property type="entry name" value="PYRUVATE DEHYDROGENASE [UBIQUINONE]"/>
    <property type="match status" value="1"/>
</dbReference>
<keyword evidence="4" id="KW-1185">Reference proteome</keyword>
<proteinExistence type="predicted"/>
<gene>
    <name evidence="3" type="ORF">HHL24_01140</name>
</gene>
<accession>A0A848IAM9</accession>
<dbReference type="Gene3D" id="3.40.50.970">
    <property type="match status" value="1"/>
</dbReference>
<evidence type="ECO:0000259" key="2">
    <source>
        <dbReference type="Pfam" id="PF02775"/>
    </source>
</evidence>
<dbReference type="PROSITE" id="PS00187">
    <property type="entry name" value="TPP_ENZYMES"/>
    <property type="match status" value="1"/>
</dbReference>
<dbReference type="InterPro" id="IPR047211">
    <property type="entry name" value="POXB-like"/>
</dbReference>
<dbReference type="InterPro" id="IPR011766">
    <property type="entry name" value="TPP_enzyme_TPP-bd"/>
</dbReference>
<name>A0A848IAM9_9BURK</name>
<evidence type="ECO:0000313" key="4">
    <source>
        <dbReference type="Proteomes" id="UP000544134"/>
    </source>
</evidence>
<comment type="caution">
    <text evidence="3">The sequence shown here is derived from an EMBL/GenBank/DDBJ whole genome shotgun (WGS) entry which is preliminary data.</text>
</comment>
<protein>
    <recommendedName>
        <fullName evidence="2">Thiamine pyrophosphate enzyme TPP-binding domain-containing protein</fullName>
    </recommendedName>
</protein>
<evidence type="ECO:0000256" key="1">
    <source>
        <dbReference type="ARBA" id="ARBA00023052"/>
    </source>
</evidence>
<dbReference type="RefSeq" id="WP_169483590.1">
    <property type="nucleotide sequence ID" value="NZ_JABBGJ010000001.1"/>
</dbReference>
<sequence length="135" mass="14716">MVNDLRSSFECRVLACQDCGANTHFAARFLTLRRGQQLVATCMLATMAPGLPYAIAAQLANPGRQVVAIVGDGGFAMLMSELSTAVKNHLPVKVIVIRNDMLAELSHGHRGAGRPSRHVRLPRARVSQRVWKKSV</sequence>
<dbReference type="InterPro" id="IPR029061">
    <property type="entry name" value="THDP-binding"/>
</dbReference>
<dbReference type="Pfam" id="PF02775">
    <property type="entry name" value="TPP_enzyme_C"/>
    <property type="match status" value="1"/>
</dbReference>
<dbReference type="Proteomes" id="UP000544134">
    <property type="component" value="Unassembled WGS sequence"/>
</dbReference>
<dbReference type="PANTHER" id="PTHR42981:SF2">
    <property type="entry name" value="PYRUVATE DEHYDROGENASE [UBIQUINONE]"/>
    <property type="match status" value="1"/>
</dbReference>
<dbReference type="InterPro" id="IPR000399">
    <property type="entry name" value="TPP-bd_CS"/>
</dbReference>
<dbReference type="SUPFAM" id="SSF52518">
    <property type="entry name" value="Thiamin diphosphate-binding fold (THDP-binding)"/>
    <property type="match status" value="1"/>
</dbReference>